<name>A0ABT7DPZ4_9ACTN</name>
<gene>
    <name evidence="1" type="ORF">QNJ86_12505</name>
</gene>
<reference evidence="1 2" key="1">
    <citation type="submission" date="2023-05" db="EMBL/GenBank/DDBJ databases">
        <title>Gordonibacter KGMB12511T sp. nov., isolated from faeces of healthy Korean.</title>
        <authorList>
            <person name="Kim H.S."/>
            <person name="Kim J.-S."/>
            <person name="Suh M.K."/>
            <person name="Eom M.K."/>
            <person name="Do H.E."/>
            <person name="Lee J.-S."/>
        </authorList>
    </citation>
    <scope>NUCLEOTIDE SEQUENCE [LARGE SCALE GENOMIC DNA]</scope>
    <source>
        <strain evidence="1 2">KGMB12511</strain>
    </source>
</reference>
<protein>
    <recommendedName>
        <fullName evidence="3">DUF3168 domain-containing protein</fullName>
    </recommendedName>
</protein>
<sequence length="114" mass="12480">MDIEKRLADYLTTSVGVLAQPDVPRKRPDRFITVERTGGPLENVVIDRATVAVQCWAASRYEASALAARADAALASFSQEPGVTAVKRQSLYNFPDPTSGLARYQLVVEITTIR</sequence>
<organism evidence="1 2">
    <name type="scientific">Gordonibacter faecis</name>
    <dbReference type="NCBI Taxonomy" id="3047475"/>
    <lineage>
        <taxon>Bacteria</taxon>
        <taxon>Bacillati</taxon>
        <taxon>Actinomycetota</taxon>
        <taxon>Coriobacteriia</taxon>
        <taxon>Eggerthellales</taxon>
        <taxon>Eggerthellaceae</taxon>
        <taxon>Gordonibacter</taxon>
    </lineage>
</organism>
<dbReference type="Proteomes" id="UP001232750">
    <property type="component" value="Unassembled WGS sequence"/>
</dbReference>
<keyword evidence="2" id="KW-1185">Reference proteome</keyword>
<evidence type="ECO:0008006" key="3">
    <source>
        <dbReference type="Google" id="ProtNLM"/>
    </source>
</evidence>
<accession>A0ABT7DPZ4</accession>
<proteinExistence type="predicted"/>
<evidence type="ECO:0000313" key="2">
    <source>
        <dbReference type="Proteomes" id="UP001232750"/>
    </source>
</evidence>
<dbReference type="RefSeq" id="WP_283832975.1">
    <property type="nucleotide sequence ID" value="NZ_JASJEU010000024.1"/>
</dbReference>
<comment type="caution">
    <text evidence="1">The sequence shown here is derived from an EMBL/GenBank/DDBJ whole genome shotgun (WGS) entry which is preliminary data.</text>
</comment>
<evidence type="ECO:0000313" key="1">
    <source>
        <dbReference type="EMBL" id="MDJ1651627.1"/>
    </source>
</evidence>
<dbReference type="EMBL" id="JASJEU010000024">
    <property type="protein sequence ID" value="MDJ1651627.1"/>
    <property type="molecule type" value="Genomic_DNA"/>
</dbReference>